<feature type="compositionally biased region" description="Polar residues" evidence="1">
    <location>
        <begin position="82"/>
        <end position="96"/>
    </location>
</feature>
<accession>A0ABQ9JKX9</accession>
<gene>
    <name evidence="2" type="ORF">NQ317_009619</name>
</gene>
<protein>
    <submittedName>
        <fullName evidence="2">Uncharacterized protein</fullName>
    </submittedName>
</protein>
<keyword evidence="3" id="KW-1185">Reference proteome</keyword>
<dbReference type="Proteomes" id="UP001162164">
    <property type="component" value="Unassembled WGS sequence"/>
</dbReference>
<evidence type="ECO:0000313" key="2">
    <source>
        <dbReference type="EMBL" id="KAJ8978279.1"/>
    </source>
</evidence>
<feature type="region of interest" description="Disordered" evidence="1">
    <location>
        <begin position="48"/>
        <end position="101"/>
    </location>
</feature>
<feature type="region of interest" description="Disordered" evidence="1">
    <location>
        <begin position="171"/>
        <end position="201"/>
    </location>
</feature>
<comment type="caution">
    <text evidence="2">The sequence shown here is derived from an EMBL/GenBank/DDBJ whole genome shotgun (WGS) entry which is preliminary data.</text>
</comment>
<proteinExistence type="predicted"/>
<feature type="compositionally biased region" description="Polar residues" evidence="1">
    <location>
        <begin position="55"/>
        <end position="64"/>
    </location>
</feature>
<name>A0ABQ9JKX9_9CUCU</name>
<evidence type="ECO:0000313" key="3">
    <source>
        <dbReference type="Proteomes" id="UP001162164"/>
    </source>
</evidence>
<feature type="compositionally biased region" description="Basic and acidic residues" evidence="1">
    <location>
        <begin position="171"/>
        <end position="180"/>
    </location>
</feature>
<organism evidence="2 3">
    <name type="scientific">Molorchus minor</name>
    <dbReference type="NCBI Taxonomy" id="1323400"/>
    <lineage>
        <taxon>Eukaryota</taxon>
        <taxon>Metazoa</taxon>
        <taxon>Ecdysozoa</taxon>
        <taxon>Arthropoda</taxon>
        <taxon>Hexapoda</taxon>
        <taxon>Insecta</taxon>
        <taxon>Pterygota</taxon>
        <taxon>Neoptera</taxon>
        <taxon>Endopterygota</taxon>
        <taxon>Coleoptera</taxon>
        <taxon>Polyphaga</taxon>
        <taxon>Cucujiformia</taxon>
        <taxon>Chrysomeloidea</taxon>
        <taxon>Cerambycidae</taxon>
        <taxon>Lamiinae</taxon>
        <taxon>Monochamini</taxon>
        <taxon>Molorchus</taxon>
    </lineage>
</organism>
<sequence length="272" mass="29269">MFNKPISTSASTLPMFSQANMAAVQSFNQNVQATTTSMYNRQMTELQNPGIPSEAKTNIQAQVTQEKKTKKRKSSKNPTTTASSESQQPNTTQGFQSYAGLKGNSLEPSAISLKTSSVVPGSAFNFGPAPTALGIGSGLYGDKDAYPNFLEDFRSAPNYYMAAAAAAHHRSTPETNEKQTRAAHQNSNPQTTPGYPFLGGPQARPTYPIAGPFIPNAQAQLMDTSSPLYQHYLQAGVLNQGLLGPPGAYPPGYHPALSMRQPYDSMTRPSWL</sequence>
<feature type="compositionally biased region" description="Polar residues" evidence="1">
    <location>
        <begin position="182"/>
        <end position="193"/>
    </location>
</feature>
<evidence type="ECO:0000256" key="1">
    <source>
        <dbReference type="SAM" id="MobiDB-lite"/>
    </source>
</evidence>
<dbReference type="EMBL" id="JAPWTJ010000457">
    <property type="protein sequence ID" value="KAJ8978279.1"/>
    <property type="molecule type" value="Genomic_DNA"/>
</dbReference>
<reference evidence="2" key="1">
    <citation type="journal article" date="2023" name="Insect Mol. Biol.">
        <title>Genome sequencing provides insights into the evolution of gene families encoding plant cell wall-degrading enzymes in longhorned beetles.</title>
        <authorList>
            <person name="Shin N.R."/>
            <person name="Okamura Y."/>
            <person name="Kirsch R."/>
            <person name="Pauchet Y."/>
        </authorList>
    </citation>
    <scope>NUCLEOTIDE SEQUENCE</scope>
    <source>
        <strain evidence="2">MMC_N1</strain>
    </source>
</reference>